<evidence type="ECO:0000313" key="1">
    <source>
        <dbReference type="EMBL" id="OGF61723.1"/>
    </source>
</evidence>
<dbReference type="NCBIfam" id="TIGR00481">
    <property type="entry name" value="YbhB/YbcL family Raf kinase inhibitor-like protein"/>
    <property type="match status" value="1"/>
</dbReference>
<organism evidence="1 2">
    <name type="scientific">Candidatus Giovannonibacteria bacterium RIFCSPHIGHO2_01_FULL_45_23</name>
    <dbReference type="NCBI Taxonomy" id="1798325"/>
    <lineage>
        <taxon>Bacteria</taxon>
        <taxon>Candidatus Giovannoniibacteriota</taxon>
    </lineage>
</organism>
<dbReference type="Pfam" id="PF01161">
    <property type="entry name" value="PBP"/>
    <property type="match status" value="1"/>
</dbReference>
<dbReference type="InterPro" id="IPR005247">
    <property type="entry name" value="YbhB_YbcL/LppC-like"/>
</dbReference>
<dbReference type="STRING" id="1798325.A2834_00780"/>
<sequence length="151" mass="16316">MRIESHAFGHNQSIPAKYTCDSPVGEQAPNPPLEISGVPENAKSLALIVDDPDATRGVTWAHWVVLNIDPEIHEISENSVPSGALELKTSFGKPGYGGPCPPPNQDKSIGKGTHRYFFKLYALDVPKINSVDEISAHTVASAELIGLYSRK</sequence>
<comment type="caution">
    <text evidence="1">The sequence shown here is derived from an EMBL/GenBank/DDBJ whole genome shotgun (WGS) entry which is preliminary data.</text>
</comment>
<dbReference type="PANTHER" id="PTHR30289">
    <property type="entry name" value="UNCHARACTERIZED PROTEIN YBCL-RELATED"/>
    <property type="match status" value="1"/>
</dbReference>
<dbReference type="Proteomes" id="UP000179251">
    <property type="component" value="Unassembled WGS sequence"/>
</dbReference>
<dbReference type="AlphaFoldDB" id="A0A1F5VE54"/>
<dbReference type="SUPFAM" id="SSF49777">
    <property type="entry name" value="PEBP-like"/>
    <property type="match status" value="1"/>
</dbReference>
<protein>
    <recommendedName>
        <fullName evidence="3">Phosphatidylethanolamine-binding protein</fullName>
    </recommendedName>
</protein>
<dbReference type="CDD" id="cd00865">
    <property type="entry name" value="PEBP_bact_arch"/>
    <property type="match status" value="1"/>
</dbReference>
<dbReference type="PANTHER" id="PTHR30289:SF1">
    <property type="entry name" value="PEBP (PHOSPHATIDYLETHANOLAMINE-BINDING PROTEIN) FAMILY PROTEIN"/>
    <property type="match status" value="1"/>
</dbReference>
<accession>A0A1F5VE54</accession>
<gene>
    <name evidence="1" type="ORF">A2834_00780</name>
</gene>
<name>A0A1F5VE54_9BACT</name>
<dbReference type="InterPro" id="IPR036610">
    <property type="entry name" value="PEBP-like_sf"/>
</dbReference>
<proteinExistence type="predicted"/>
<dbReference type="InterPro" id="IPR008914">
    <property type="entry name" value="PEBP"/>
</dbReference>
<reference evidence="1 2" key="1">
    <citation type="journal article" date="2016" name="Nat. Commun.">
        <title>Thousands of microbial genomes shed light on interconnected biogeochemical processes in an aquifer system.</title>
        <authorList>
            <person name="Anantharaman K."/>
            <person name="Brown C.T."/>
            <person name="Hug L.A."/>
            <person name="Sharon I."/>
            <person name="Castelle C.J."/>
            <person name="Probst A.J."/>
            <person name="Thomas B.C."/>
            <person name="Singh A."/>
            <person name="Wilkins M.J."/>
            <person name="Karaoz U."/>
            <person name="Brodie E.L."/>
            <person name="Williams K.H."/>
            <person name="Hubbard S.S."/>
            <person name="Banfield J.F."/>
        </authorList>
    </citation>
    <scope>NUCLEOTIDE SEQUENCE [LARGE SCALE GENOMIC DNA]</scope>
</reference>
<dbReference type="Gene3D" id="3.90.280.10">
    <property type="entry name" value="PEBP-like"/>
    <property type="match status" value="1"/>
</dbReference>
<evidence type="ECO:0008006" key="3">
    <source>
        <dbReference type="Google" id="ProtNLM"/>
    </source>
</evidence>
<dbReference type="EMBL" id="MFHD01000026">
    <property type="protein sequence ID" value="OGF61723.1"/>
    <property type="molecule type" value="Genomic_DNA"/>
</dbReference>
<evidence type="ECO:0000313" key="2">
    <source>
        <dbReference type="Proteomes" id="UP000179251"/>
    </source>
</evidence>